<dbReference type="EMBL" id="CP150096">
    <property type="protein sequence ID" value="WZN44635.1"/>
    <property type="molecule type" value="Genomic_DNA"/>
</dbReference>
<sequence>MRVLLTLLTGAVLMLACQSKRQRAEKMRELSLLDEKEASGWKMRLRYLPENGKDTSAWNLVLRVEHASGLPQKMLNDPKFSFGIDSLFEVITPADTVSPFMAIRVANGQTNGAEYMITFDRSALRHSTGVQLRFRDWLFSQRDLYFPLNVTSIHQLDSIYTRI</sequence>
<dbReference type="PROSITE" id="PS51257">
    <property type="entry name" value="PROKAR_LIPOPROTEIN"/>
    <property type="match status" value="1"/>
</dbReference>
<evidence type="ECO:0000313" key="2">
    <source>
        <dbReference type="Proteomes" id="UP001449657"/>
    </source>
</evidence>
<proteinExistence type="predicted"/>
<organism evidence="1 2">
    <name type="scientific">Chitinophaga caseinilytica</name>
    <dbReference type="NCBI Taxonomy" id="2267521"/>
    <lineage>
        <taxon>Bacteria</taxon>
        <taxon>Pseudomonadati</taxon>
        <taxon>Bacteroidota</taxon>
        <taxon>Chitinophagia</taxon>
        <taxon>Chitinophagales</taxon>
        <taxon>Chitinophagaceae</taxon>
        <taxon>Chitinophaga</taxon>
    </lineage>
</organism>
<evidence type="ECO:0000313" key="1">
    <source>
        <dbReference type="EMBL" id="WZN44635.1"/>
    </source>
</evidence>
<protein>
    <submittedName>
        <fullName evidence="1">Uncharacterized protein</fullName>
    </submittedName>
</protein>
<dbReference type="RefSeq" id="WP_341839414.1">
    <property type="nucleotide sequence ID" value="NZ_CP149792.1"/>
</dbReference>
<gene>
    <name evidence="1" type="ORF">WJU22_17200</name>
</gene>
<keyword evidence="2" id="KW-1185">Reference proteome</keyword>
<reference evidence="1 2" key="1">
    <citation type="submission" date="2024-03" db="EMBL/GenBank/DDBJ databases">
        <title>Chitinophaga caseinilytica sp. nov., a casein hydrolysing bacterium isolated from forest soil.</title>
        <authorList>
            <person name="Lee D.S."/>
            <person name="Han D.M."/>
            <person name="Baek J.H."/>
            <person name="Choi D.G."/>
            <person name="Jeon J.H."/>
            <person name="Jeon C.O."/>
        </authorList>
    </citation>
    <scope>NUCLEOTIDE SEQUENCE [LARGE SCALE GENOMIC DNA]</scope>
    <source>
        <strain evidence="1 2">KACC 19118</strain>
    </source>
</reference>
<accession>A0ABZ2YY75</accession>
<dbReference type="Proteomes" id="UP001449657">
    <property type="component" value="Chromosome"/>
</dbReference>
<name>A0ABZ2YY75_9BACT</name>